<gene>
    <name evidence="8" type="ORF">SHTP_4616</name>
</gene>
<evidence type="ECO:0000259" key="7">
    <source>
        <dbReference type="PROSITE" id="PS50850"/>
    </source>
</evidence>
<evidence type="ECO:0000256" key="2">
    <source>
        <dbReference type="ARBA" id="ARBA00022475"/>
    </source>
</evidence>
<dbReference type="PANTHER" id="PTHR43124">
    <property type="entry name" value="PURINE EFFLUX PUMP PBUE"/>
    <property type="match status" value="1"/>
</dbReference>
<proteinExistence type="predicted"/>
<dbReference type="AlphaFoldDB" id="A0A1B4Y8X1"/>
<feature type="transmembrane region" description="Helical" evidence="6">
    <location>
        <begin position="330"/>
        <end position="350"/>
    </location>
</feature>
<evidence type="ECO:0000313" key="8">
    <source>
        <dbReference type="EMBL" id="BAV43508.1"/>
    </source>
</evidence>
<dbReference type="Gene3D" id="1.20.1250.20">
    <property type="entry name" value="MFS general substrate transporter like domains"/>
    <property type="match status" value="2"/>
</dbReference>
<dbReference type="InterPro" id="IPR036259">
    <property type="entry name" value="MFS_trans_sf"/>
</dbReference>
<evidence type="ECO:0000256" key="5">
    <source>
        <dbReference type="ARBA" id="ARBA00023136"/>
    </source>
</evidence>
<keyword evidence="3 6" id="KW-0812">Transmembrane</keyword>
<feature type="transmembrane region" description="Helical" evidence="6">
    <location>
        <begin position="304"/>
        <end position="324"/>
    </location>
</feature>
<feature type="transmembrane region" description="Helical" evidence="6">
    <location>
        <begin position="273"/>
        <end position="292"/>
    </location>
</feature>
<comment type="subcellular location">
    <subcellularLocation>
        <location evidence="1">Cell membrane</location>
        <topology evidence="1">Multi-pass membrane protein</topology>
    </subcellularLocation>
</comment>
<feature type="transmembrane region" description="Helical" evidence="6">
    <location>
        <begin position="193"/>
        <end position="213"/>
    </location>
</feature>
<feature type="transmembrane region" description="Helical" evidence="6">
    <location>
        <begin position="237"/>
        <end position="261"/>
    </location>
</feature>
<dbReference type="SUPFAM" id="SSF103473">
    <property type="entry name" value="MFS general substrate transporter"/>
    <property type="match status" value="1"/>
</dbReference>
<name>A0A1B4Y8X1_MYCUL</name>
<feature type="transmembrane region" description="Helical" evidence="6">
    <location>
        <begin position="167"/>
        <end position="187"/>
    </location>
</feature>
<dbReference type="Proteomes" id="UP000218067">
    <property type="component" value="Chromosome"/>
</dbReference>
<feature type="transmembrane region" description="Helical" evidence="6">
    <location>
        <begin position="371"/>
        <end position="390"/>
    </location>
</feature>
<accession>A0A1B4Y8X1</accession>
<reference evidence="8 9" key="1">
    <citation type="submission" date="2016-08" db="EMBL/GenBank/DDBJ databases">
        <title>Complete genome sequence of Mycobacterium shinshuense, a subspecies of M. ulcerans.</title>
        <authorList>
            <person name="Yoshida M."/>
            <person name="Ogura Y."/>
            <person name="Hayashi T."/>
            <person name="Hoshino Y."/>
        </authorList>
    </citation>
    <scope>NUCLEOTIDE SEQUENCE [LARGE SCALE GENOMIC DNA]</scope>
    <source>
        <strain evidence="9">ATCC 33728</strain>
    </source>
</reference>
<evidence type="ECO:0000256" key="4">
    <source>
        <dbReference type="ARBA" id="ARBA00022989"/>
    </source>
</evidence>
<dbReference type="GO" id="GO:0022857">
    <property type="term" value="F:transmembrane transporter activity"/>
    <property type="evidence" value="ECO:0007669"/>
    <property type="project" value="InterPro"/>
</dbReference>
<feature type="transmembrane region" description="Helical" evidence="6">
    <location>
        <begin position="106"/>
        <end position="131"/>
    </location>
</feature>
<dbReference type="InterPro" id="IPR011701">
    <property type="entry name" value="MFS"/>
</dbReference>
<dbReference type="PANTHER" id="PTHR43124:SF3">
    <property type="entry name" value="CHLORAMPHENICOL EFFLUX PUMP RV0191"/>
    <property type="match status" value="1"/>
</dbReference>
<keyword evidence="5 6" id="KW-0472">Membrane</keyword>
<dbReference type="CDD" id="cd17324">
    <property type="entry name" value="MFS_NepI_like"/>
    <property type="match status" value="1"/>
</dbReference>
<evidence type="ECO:0000313" key="9">
    <source>
        <dbReference type="Proteomes" id="UP000218067"/>
    </source>
</evidence>
<dbReference type="EMBL" id="AP017624">
    <property type="protein sequence ID" value="BAV43508.1"/>
    <property type="molecule type" value="Genomic_DNA"/>
</dbReference>
<sequence length="435" mass="44936">MIGRSTTAVPADPVALAMTSEARTATTAARPWTPRVAAQLSVLAAAAFIYVTAEILPVGALSAIARNLHISVVLVGTLLSWYALVAALTTVPLVRWTAHWPRRHALMVSLVCLTISQLISALAPNFAVLAAGRALCAITHGLLWSVIAPIATRLVPPSHAGRATTSIYIGTSLALVIGSPLTAALSLMWGWRLAAVCVTVAAAVVTVAARLLLPEMVLSADQLQYVGPRSRHHRNRALIIVSLITMVGVTGHFVSYTYIVVIIRQVVGVRGPSLAWLLAAYGVAGVAAVALVARPLDRRPKGTIIFCVAGLTFAFVLLTALAFGGHLAPMTALVVGTGAIVLWGAAATAVSPMLQSAAMRSGADDPDGASGLYVTAFQVGIMAGSLIGGLLYERSVAMMLTASAGLMGVALVGMTSARRVFEAPVAVAGATSHNQ</sequence>
<evidence type="ECO:0000256" key="6">
    <source>
        <dbReference type="SAM" id="Phobius"/>
    </source>
</evidence>
<organism evidence="8 9">
    <name type="scientific">Mycobacterium ulcerans subsp. shinshuense</name>
    <dbReference type="NCBI Taxonomy" id="1124626"/>
    <lineage>
        <taxon>Bacteria</taxon>
        <taxon>Bacillati</taxon>
        <taxon>Actinomycetota</taxon>
        <taxon>Actinomycetes</taxon>
        <taxon>Mycobacteriales</taxon>
        <taxon>Mycobacteriaceae</taxon>
        <taxon>Mycobacterium</taxon>
        <taxon>Mycobacterium ulcerans group</taxon>
    </lineage>
</organism>
<dbReference type="PROSITE" id="PS50850">
    <property type="entry name" value="MFS"/>
    <property type="match status" value="1"/>
</dbReference>
<protein>
    <submittedName>
        <fullName evidence="8">Integral membrane protein</fullName>
    </submittedName>
</protein>
<feature type="transmembrane region" description="Helical" evidence="6">
    <location>
        <begin position="137"/>
        <end position="155"/>
    </location>
</feature>
<evidence type="ECO:0000256" key="1">
    <source>
        <dbReference type="ARBA" id="ARBA00004651"/>
    </source>
</evidence>
<feature type="transmembrane region" description="Helical" evidence="6">
    <location>
        <begin position="40"/>
        <end position="64"/>
    </location>
</feature>
<keyword evidence="2" id="KW-1003">Cell membrane</keyword>
<dbReference type="Pfam" id="PF07690">
    <property type="entry name" value="MFS_1"/>
    <property type="match status" value="1"/>
</dbReference>
<keyword evidence="4 6" id="KW-1133">Transmembrane helix</keyword>
<dbReference type="InterPro" id="IPR050189">
    <property type="entry name" value="MFS_Efflux_Transporters"/>
</dbReference>
<dbReference type="InterPro" id="IPR020846">
    <property type="entry name" value="MFS_dom"/>
</dbReference>
<evidence type="ECO:0000256" key="3">
    <source>
        <dbReference type="ARBA" id="ARBA00022692"/>
    </source>
</evidence>
<feature type="transmembrane region" description="Helical" evidence="6">
    <location>
        <begin position="70"/>
        <end position="94"/>
    </location>
</feature>
<feature type="domain" description="Major facilitator superfamily (MFS) profile" evidence="7">
    <location>
        <begin position="39"/>
        <end position="420"/>
    </location>
</feature>
<dbReference type="GO" id="GO:0005886">
    <property type="term" value="C:plasma membrane"/>
    <property type="evidence" value="ECO:0007669"/>
    <property type="project" value="UniProtKB-SubCell"/>
</dbReference>